<protein>
    <recommendedName>
        <fullName evidence="3">Ras-GEF domain-containing protein</fullName>
    </recommendedName>
</protein>
<proteinExistence type="predicted"/>
<evidence type="ECO:0008006" key="3">
    <source>
        <dbReference type="Google" id="ProtNLM"/>
    </source>
</evidence>
<evidence type="ECO:0000313" key="1">
    <source>
        <dbReference type="EMBL" id="KAK8880929.1"/>
    </source>
</evidence>
<gene>
    <name evidence="1" type="ORF">M9Y10_003632</name>
</gene>
<sequence length="517" mass="61486">MQPLNKNYKIFPIFLYESENGMADEKTFNFIEQIIEASKTTNFLLKYVSVDGDKNYQGRFIESNNLIDELIQNKQLNIAYQVINENVGFQIADFLHLLKNARSRLLNANVVINPTNTNDSVQYFELMKDPEINDLIKDTSSLAKLRDELPKNLFCFTTMFRIIEKYSFSTFLYFFIYSLWNESIFNNYIGPQTRKYFLLITLDIFNRIKTFYESKTFDQNVFEKKSKDHPFVSMVTKDKIPRIINTLVAIIKEIEECIDDNLGLSRLGSHPIENFIGRIRSLCHMDNRFETVLHNVARYELIVRDFKKCYLKFKPRHNSPGGTNLKQTGNELEFIYQPDQIVDWIFEYIGINEKTQNNQLIDFLEKLRMFAYENPYSKVKLPLTTSNIAIIQRMYVQSTQYGIKVWEPREIDMIDSLLLTNNEKKIYSNKSFNCSKQDKQIIIKERKSILQDRNWSKEEDDFIVKYIQKKISLKELRSLLILRENKKIMERKNFLIESRNIQIPKPQFPRKRKNINH</sequence>
<evidence type="ECO:0000313" key="2">
    <source>
        <dbReference type="Proteomes" id="UP001470230"/>
    </source>
</evidence>
<comment type="caution">
    <text evidence="1">The sequence shown here is derived from an EMBL/GenBank/DDBJ whole genome shotgun (WGS) entry which is preliminary data.</text>
</comment>
<organism evidence="1 2">
    <name type="scientific">Tritrichomonas musculus</name>
    <dbReference type="NCBI Taxonomy" id="1915356"/>
    <lineage>
        <taxon>Eukaryota</taxon>
        <taxon>Metamonada</taxon>
        <taxon>Parabasalia</taxon>
        <taxon>Tritrichomonadida</taxon>
        <taxon>Tritrichomonadidae</taxon>
        <taxon>Tritrichomonas</taxon>
    </lineage>
</organism>
<accession>A0ABR2JQH2</accession>
<reference evidence="1 2" key="1">
    <citation type="submission" date="2024-04" db="EMBL/GenBank/DDBJ databases">
        <title>Tritrichomonas musculus Genome.</title>
        <authorList>
            <person name="Alves-Ferreira E."/>
            <person name="Grigg M."/>
            <person name="Lorenzi H."/>
            <person name="Galac M."/>
        </authorList>
    </citation>
    <scope>NUCLEOTIDE SEQUENCE [LARGE SCALE GENOMIC DNA]</scope>
    <source>
        <strain evidence="1 2">EAF2021</strain>
    </source>
</reference>
<dbReference type="Proteomes" id="UP001470230">
    <property type="component" value="Unassembled WGS sequence"/>
</dbReference>
<keyword evidence="2" id="KW-1185">Reference proteome</keyword>
<name>A0ABR2JQH2_9EUKA</name>
<dbReference type="EMBL" id="JAPFFF010000010">
    <property type="protein sequence ID" value="KAK8880929.1"/>
    <property type="molecule type" value="Genomic_DNA"/>
</dbReference>